<accession>A0A6N9Z7T7</accession>
<dbReference type="Proteomes" id="UP000469194">
    <property type="component" value="Unassembled WGS sequence"/>
</dbReference>
<comment type="caution">
    <text evidence="2">The sequence shown here is derived from an EMBL/GenBank/DDBJ whole genome shotgun (WGS) entry which is preliminary data.</text>
</comment>
<dbReference type="InterPro" id="IPR045864">
    <property type="entry name" value="aa-tRNA-synth_II/BPL/LPL"/>
</dbReference>
<dbReference type="Gene3D" id="3.30.930.10">
    <property type="entry name" value="Bira Bifunctional Protein, Domain 2"/>
    <property type="match status" value="1"/>
</dbReference>
<reference evidence="2 3" key="1">
    <citation type="submission" date="2019-10" db="EMBL/GenBank/DDBJ databases">
        <title>Bifidobacterium from non-human primates.</title>
        <authorList>
            <person name="Modesto M."/>
        </authorList>
    </citation>
    <scope>NUCLEOTIDE SEQUENCE [LARGE SCALE GENOMIC DNA]</scope>
    <source>
        <strain evidence="2 3">TRE17</strain>
    </source>
</reference>
<evidence type="ECO:0000259" key="1">
    <source>
        <dbReference type="Pfam" id="PF03099"/>
    </source>
</evidence>
<sequence>MPHAVAAAASGMVLLFDEAGSTNTVMREALADGRLTVGSDAAVSGTAADVAIVAADTQTAGRGRLDHVWVSRAGESFTVSFAIAVPRSVATNANVNGWLQMIAGLSARDALLDVTRGLMPLDDPPAGILLKWPNDIFCGGRKLGGVLAEMVFLPDDPRSVALVFGIGLNLAVPADRLPTGQSTSLQLHYQVGDAAGAHYGIGDAGAAIAGDAFSGTVGLPAVVTDAVRDRIAARVVASLRSRIASFVARPHDEAGRLLAETKACCWTLGKQVEAHFTDGSTLRGTALALNPDASLTIRDDNGETRIVRTADVGVLA</sequence>
<dbReference type="Gene3D" id="2.30.30.100">
    <property type="match status" value="1"/>
</dbReference>
<dbReference type="PANTHER" id="PTHR12835">
    <property type="entry name" value="BIOTIN PROTEIN LIGASE"/>
    <property type="match status" value="1"/>
</dbReference>
<dbReference type="Pfam" id="PF03099">
    <property type="entry name" value="BPL_LplA_LipB"/>
    <property type="match status" value="1"/>
</dbReference>
<dbReference type="PANTHER" id="PTHR12835:SF5">
    <property type="entry name" value="BIOTIN--PROTEIN LIGASE"/>
    <property type="match status" value="1"/>
</dbReference>
<keyword evidence="2" id="KW-0436">Ligase</keyword>
<dbReference type="GO" id="GO:0005737">
    <property type="term" value="C:cytoplasm"/>
    <property type="evidence" value="ECO:0007669"/>
    <property type="project" value="TreeGrafter"/>
</dbReference>
<gene>
    <name evidence="2" type="ORF">GFD25_09360</name>
</gene>
<proteinExistence type="predicted"/>
<dbReference type="InterPro" id="IPR004143">
    <property type="entry name" value="BPL_LPL_catalytic"/>
</dbReference>
<protein>
    <submittedName>
        <fullName evidence="2">Biotin--acetyl-CoA-carboxylase ligase</fullName>
    </submittedName>
</protein>
<evidence type="ECO:0000313" key="3">
    <source>
        <dbReference type="Proteomes" id="UP000469194"/>
    </source>
</evidence>
<name>A0A6N9Z7T7_9BIFI</name>
<organism evidence="2 3">
    <name type="scientific">Bifidobacterium aerophilum</name>
    <dbReference type="NCBI Taxonomy" id="1798155"/>
    <lineage>
        <taxon>Bacteria</taxon>
        <taxon>Bacillati</taxon>
        <taxon>Actinomycetota</taxon>
        <taxon>Actinomycetes</taxon>
        <taxon>Bifidobacteriales</taxon>
        <taxon>Bifidobacteriaceae</taxon>
        <taxon>Bifidobacterium</taxon>
    </lineage>
</organism>
<keyword evidence="3" id="KW-1185">Reference proteome</keyword>
<feature type="domain" description="BPL/LPL catalytic" evidence="1">
    <location>
        <begin position="52"/>
        <end position="152"/>
    </location>
</feature>
<evidence type="ECO:0000313" key="2">
    <source>
        <dbReference type="EMBL" id="NEG90185.1"/>
    </source>
</evidence>
<dbReference type="SUPFAM" id="SSF55681">
    <property type="entry name" value="Class II aaRS and biotin synthetases"/>
    <property type="match status" value="1"/>
</dbReference>
<dbReference type="EMBL" id="WHZW01000019">
    <property type="protein sequence ID" value="NEG90185.1"/>
    <property type="molecule type" value="Genomic_DNA"/>
</dbReference>
<dbReference type="GO" id="GO:0004077">
    <property type="term" value="F:biotin--[biotin carboxyl-carrier protein] ligase activity"/>
    <property type="evidence" value="ECO:0007669"/>
    <property type="project" value="TreeGrafter"/>
</dbReference>
<dbReference type="AlphaFoldDB" id="A0A6N9Z7T7"/>